<accession>A0AAE3DLX2</accession>
<keyword evidence="2" id="KW-1185">Reference proteome</keyword>
<name>A0AAE3DLX2_9FIRM</name>
<organism evidence="1 2">
    <name type="scientific">Brotaphodocola catenula</name>
    <dbReference type="NCBI Taxonomy" id="2885361"/>
    <lineage>
        <taxon>Bacteria</taxon>
        <taxon>Bacillati</taxon>
        <taxon>Bacillota</taxon>
        <taxon>Clostridia</taxon>
        <taxon>Lachnospirales</taxon>
        <taxon>Lachnospiraceae</taxon>
        <taxon>Brotaphodocola</taxon>
    </lineage>
</organism>
<sequence length="115" mass="13687">MKETYITDREFQNLMEDLTQKLENGEIGQAKEDLQKALEDVRERKSYIDRTYLSQLKDQKRRTRISEITTMLNNMNNEQVENVYVYAVNEYDEPNHEAVALDAIIRLSRERGKNE</sequence>
<dbReference type="Proteomes" id="UP001198962">
    <property type="component" value="Unassembled WGS sequence"/>
</dbReference>
<gene>
    <name evidence="1" type="ORF">LKD32_11470</name>
</gene>
<dbReference type="AlphaFoldDB" id="A0AAE3DLX2"/>
<proteinExistence type="predicted"/>
<protein>
    <submittedName>
        <fullName evidence="1">Uncharacterized protein</fullName>
    </submittedName>
</protein>
<reference evidence="1" key="1">
    <citation type="submission" date="2021-10" db="EMBL/GenBank/DDBJ databases">
        <title>Anaerobic single-cell dispensing facilitates the cultivation of human gut bacteria.</title>
        <authorList>
            <person name="Afrizal A."/>
        </authorList>
    </citation>
    <scope>NUCLEOTIDE SEQUENCE</scope>
    <source>
        <strain evidence="1">CLA-AA-H274</strain>
    </source>
</reference>
<evidence type="ECO:0000313" key="1">
    <source>
        <dbReference type="EMBL" id="MCC2165481.1"/>
    </source>
</evidence>
<dbReference type="RefSeq" id="WP_308451774.1">
    <property type="nucleotide sequence ID" value="NZ_JAJEPU010000037.1"/>
</dbReference>
<comment type="caution">
    <text evidence="1">The sequence shown here is derived from an EMBL/GenBank/DDBJ whole genome shotgun (WGS) entry which is preliminary data.</text>
</comment>
<evidence type="ECO:0000313" key="2">
    <source>
        <dbReference type="Proteomes" id="UP001198962"/>
    </source>
</evidence>
<dbReference type="EMBL" id="JAJEPU010000037">
    <property type="protein sequence ID" value="MCC2165481.1"/>
    <property type="molecule type" value="Genomic_DNA"/>
</dbReference>